<reference evidence="3 4" key="1">
    <citation type="submission" date="2018-09" db="EMBL/GenBank/DDBJ databases">
        <title>Genomic Encyclopedia of Archaeal and Bacterial Type Strains, Phase II (KMG-II): from individual species to whole genera.</title>
        <authorList>
            <person name="Goeker M."/>
        </authorList>
    </citation>
    <scope>NUCLEOTIDE SEQUENCE [LARGE SCALE GENOMIC DNA]</scope>
    <source>
        <strain evidence="3 4">DSM 21950</strain>
    </source>
</reference>
<evidence type="ECO:0000313" key="3">
    <source>
        <dbReference type="EMBL" id="RKE02593.1"/>
    </source>
</evidence>
<feature type="chain" id="PRO_5019303863" description="Glycoamylase-like domain-containing protein" evidence="1">
    <location>
        <begin position="25"/>
        <end position="442"/>
    </location>
</feature>
<evidence type="ECO:0000256" key="1">
    <source>
        <dbReference type="SAM" id="SignalP"/>
    </source>
</evidence>
<dbReference type="InterPro" id="IPR019282">
    <property type="entry name" value="Glycoamylase-like_cons_dom"/>
</dbReference>
<feature type="signal peptide" evidence="1">
    <location>
        <begin position="1"/>
        <end position="24"/>
    </location>
</feature>
<sequence>MSHLIKIYLSLSLCLIIGCSSSSSDEYIPEKDAEPEAKLTDAELIDIVQEKTFAYFWDFGHPISGLARERSNEKPDTVTSGGSGFGIMAIVAGVERNYITRQQAVDRLLKMTDFLENKATRYHGAWSHWLSGTTGKTIPFSHKDNGADLVETAFLVQGMLTAREYFDAETEKEQKLRATITRLWEEVEWDWFAQSGEYLLWHWSPNYQFEMNLPLRSFNETHIAYILALASPTHPIDKSVYEKGWIGNNYVRELDPTKRNDYGGPLFFTHYSYLGLTPHITDQHMSLAGYSSYFERNKKQTLLNRQWCISNHSTYSYYGESCWGLTASDTPGGYMAHAPNNDNGTITPTAAISSIVYTPEYTLDAMRFFYEKMDEYNLFGQYGFKDAFNISKGWVAKSYLAIDQGPIVVMIENYRSGIIWDTFMKTPEIGVALDKAGLSLTK</sequence>
<proteinExistence type="predicted"/>
<dbReference type="Pfam" id="PF10091">
    <property type="entry name" value="Glycoamylase"/>
    <property type="match status" value="1"/>
</dbReference>
<dbReference type="OrthoDB" id="5937621at2"/>
<dbReference type="PIRSF" id="PIRSF028431">
    <property type="entry name" value="UCP028431"/>
    <property type="match status" value="1"/>
</dbReference>
<dbReference type="Proteomes" id="UP000284531">
    <property type="component" value="Unassembled WGS sequence"/>
</dbReference>
<comment type="caution">
    <text evidence="3">The sequence shown here is derived from an EMBL/GenBank/DDBJ whole genome shotgun (WGS) entry which is preliminary data.</text>
</comment>
<keyword evidence="4" id="KW-1185">Reference proteome</keyword>
<dbReference type="Gene3D" id="1.50.10.140">
    <property type="match status" value="1"/>
</dbReference>
<dbReference type="InterPro" id="IPR016883">
    <property type="entry name" value="UCP028431"/>
</dbReference>
<dbReference type="EMBL" id="RAPQ01000009">
    <property type="protein sequence ID" value="RKE02593.1"/>
    <property type="molecule type" value="Genomic_DNA"/>
</dbReference>
<accession>A0A419X4G1</accession>
<evidence type="ECO:0000313" key="4">
    <source>
        <dbReference type="Proteomes" id="UP000284531"/>
    </source>
</evidence>
<dbReference type="AlphaFoldDB" id="A0A419X4G1"/>
<dbReference type="RefSeq" id="WP_120240449.1">
    <property type="nucleotide sequence ID" value="NZ_RAPQ01000009.1"/>
</dbReference>
<name>A0A419X4G1_9BACT</name>
<keyword evidence="1" id="KW-0732">Signal</keyword>
<dbReference type="PROSITE" id="PS51257">
    <property type="entry name" value="PROKAR_LIPOPROTEIN"/>
    <property type="match status" value="1"/>
</dbReference>
<gene>
    <name evidence="3" type="ORF">BXY64_2688</name>
</gene>
<protein>
    <recommendedName>
        <fullName evidence="2">Glycoamylase-like domain-containing protein</fullName>
    </recommendedName>
</protein>
<organism evidence="3 4">
    <name type="scientific">Marinifilum flexuosum</name>
    <dbReference type="NCBI Taxonomy" id="1117708"/>
    <lineage>
        <taxon>Bacteria</taxon>
        <taxon>Pseudomonadati</taxon>
        <taxon>Bacteroidota</taxon>
        <taxon>Bacteroidia</taxon>
        <taxon>Marinilabiliales</taxon>
        <taxon>Marinifilaceae</taxon>
    </lineage>
</organism>
<feature type="domain" description="Glycoamylase-like" evidence="2">
    <location>
        <begin position="214"/>
        <end position="427"/>
    </location>
</feature>
<evidence type="ECO:0000259" key="2">
    <source>
        <dbReference type="Pfam" id="PF10091"/>
    </source>
</evidence>